<dbReference type="GO" id="GO:0000981">
    <property type="term" value="F:DNA-binding transcription factor activity, RNA polymerase II-specific"/>
    <property type="evidence" value="ECO:0007669"/>
    <property type="project" value="TreeGrafter"/>
</dbReference>
<reference evidence="9" key="1">
    <citation type="journal article" date="2017" name="Nat. Ecol. Evol.">
        <title>Genome expansion and lineage-specific genetic innovations in the forest pathogenic fungi Armillaria.</title>
        <authorList>
            <person name="Sipos G."/>
            <person name="Prasanna A.N."/>
            <person name="Walter M.C."/>
            <person name="O'Connor E."/>
            <person name="Balint B."/>
            <person name="Krizsan K."/>
            <person name="Kiss B."/>
            <person name="Hess J."/>
            <person name="Varga T."/>
            <person name="Slot J."/>
            <person name="Riley R."/>
            <person name="Boka B."/>
            <person name="Rigling D."/>
            <person name="Barry K."/>
            <person name="Lee J."/>
            <person name="Mihaltcheva S."/>
            <person name="LaButti K."/>
            <person name="Lipzen A."/>
            <person name="Waldron R."/>
            <person name="Moloney N.M."/>
            <person name="Sperisen C."/>
            <person name="Kredics L."/>
            <person name="Vagvoelgyi C."/>
            <person name="Patrignani A."/>
            <person name="Fitzpatrick D."/>
            <person name="Nagy I."/>
            <person name="Doyle S."/>
            <person name="Anderson J.B."/>
            <person name="Grigoriev I.V."/>
            <person name="Gueldener U."/>
            <person name="Muensterkoetter M."/>
            <person name="Nagy L.G."/>
        </authorList>
    </citation>
    <scope>NUCLEOTIDE SEQUENCE [LARGE SCALE GENOMIC DNA]</scope>
    <source>
        <strain evidence="9">Ar21-2</strain>
    </source>
</reference>
<dbReference type="SUPFAM" id="SSF57667">
    <property type="entry name" value="beta-beta-alpha zinc fingers"/>
    <property type="match status" value="1"/>
</dbReference>
<dbReference type="STRING" id="47427.A0A2H3CMQ7"/>
<dbReference type="Pfam" id="PF00096">
    <property type="entry name" value="zf-C2H2"/>
    <property type="match status" value="2"/>
</dbReference>
<dbReference type="EMBL" id="KZ293744">
    <property type="protein sequence ID" value="PBK80492.1"/>
    <property type="molecule type" value="Genomic_DNA"/>
</dbReference>
<dbReference type="PROSITE" id="PS50157">
    <property type="entry name" value="ZINC_FINGER_C2H2_2"/>
    <property type="match status" value="3"/>
</dbReference>
<evidence type="ECO:0000256" key="3">
    <source>
        <dbReference type="ARBA" id="ARBA00022771"/>
    </source>
</evidence>
<dbReference type="PROSITE" id="PS00028">
    <property type="entry name" value="ZINC_FINGER_C2H2_1"/>
    <property type="match status" value="2"/>
</dbReference>
<evidence type="ECO:0000259" key="7">
    <source>
        <dbReference type="PROSITE" id="PS50157"/>
    </source>
</evidence>
<gene>
    <name evidence="8" type="ORF">ARMGADRAFT_1092176</name>
</gene>
<sequence length="333" mass="36541">MPRVPSEKSKNRARVVCQICGKDYADGTGLSRHKKVHNPFATMYQCTYCPKAMNQKSNLDSHINNTHLAPHKCPVAGCSKAFTKPRGLERHLRKCNGPQDLYANMSSSSVLPPSQLLPAVGAGMPLEGFAAFPTSPQSDLHTWSPKELISDPDSFPNSYIPNKLPGSPTFYEHQGDRQTTVSNVERLDLKEMEQWLRMYSNTSNLGATNALPFDSSFPGPSTSTSSNYSVSPASTSFVEDDQLSPLTLEQMLAPYLPLDDALSMYSCPPTLRAVDMTINTSFPSPIDRSSTVNFSFLSFETTDSSFSFDSGLSLPSSSSFEQSLHTTDSFSLF</sequence>
<feature type="domain" description="C2H2-type" evidence="7">
    <location>
        <begin position="71"/>
        <end position="100"/>
    </location>
</feature>
<name>A0A2H3CMQ7_ARMGA</name>
<keyword evidence="1" id="KW-0479">Metal-binding</keyword>
<keyword evidence="9" id="KW-1185">Reference proteome</keyword>
<evidence type="ECO:0000256" key="1">
    <source>
        <dbReference type="ARBA" id="ARBA00022723"/>
    </source>
</evidence>
<keyword evidence="3 5" id="KW-0863">Zinc-finger</keyword>
<dbReference type="InParanoid" id="A0A2H3CMQ7"/>
<dbReference type="PANTHER" id="PTHR24409">
    <property type="entry name" value="ZINC FINGER PROTEIN 142"/>
    <property type="match status" value="1"/>
</dbReference>
<dbReference type="PANTHER" id="PTHR24409:SF295">
    <property type="entry name" value="AZ2-RELATED"/>
    <property type="match status" value="1"/>
</dbReference>
<evidence type="ECO:0000313" key="9">
    <source>
        <dbReference type="Proteomes" id="UP000217790"/>
    </source>
</evidence>
<proteinExistence type="predicted"/>
<dbReference type="OMA" id="NEMEQWI"/>
<feature type="domain" description="C2H2-type" evidence="7">
    <location>
        <begin position="15"/>
        <end position="37"/>
    </location>
</feature>
<dbReference type="InterPro" id="IPR036236">
    <property type="entry name" value="Znf_C2H2_sf"/>
</dbReference>
<evidence type="ECO:0000256" key="5">
    <source>
        <dbReference type="PROSITE-ProRule" id="PRU00042"/>
    </source>
</evidence>
<feature type="compositionally biased region" description="Low complexity" evidence="6">
    <location>
        <begin position="314"/>
        <end position="324"/>
    </location>
</feature>
<evidence type="ECO:0000256" key="4">
    <source>
        <dbReference type="ARBA" id="ARBA00022833"/>
    </source>
</evidence>
<dbReference type="SMART" id="SM00355">
    <property type="entry name" value="ZnF_C2H2"/>
    <property type="match status" value="3"/>
</dbReference>
<dbReference type="GO" id="GO:0008270">
    <property type="term" value="F:zinc ion binding"/>
    <property type="evidence" value="ECO:0007669"/>
    <property type="project" value="UniProtKB-KW"/>
</dbReference>
<dbReference type="GO" id="GO:0005634">
    <property type="term" value="C:nucleus"/>
    <property type="evidence" value="ECO:0007669"/>
    <property type="project" value="TreeGrafter"/>
</dbReference>
<organism evidence="8 9">
    <name type="scientific">Armillaria gallica</name>
    <name type="common">Bulbous honey fungus</name>
    <name type="synonym">Armillaria bulbosa</name>
    <dbReference type="NCBI Taxonomy" id="47427"/>
    <lineage>
        <taxon>Eukaryota</taxon>
        <taxon>Fungi</taxon>
        <taxon>Dikarya</taxon>
        <taxon>Basidiomycota</taxon>
        <taxon>Agaricomycotina</taxon>
        <taxon>Agaricomycetes</taxon>
        <taxon>Agaricomycetidae</taxon>
        <taxon>Agaricales</taxon>
        <taxon>Marasmiineae</taxon>
        <taxon>Physalacriaceae</taxon>
        <taxon>Armillaria</taxon>
    </lineage>
</organism>
<evidence type="ECO:0000256" key="6">
    <source>
        <dbReference type="SAM" id="MobiDB-lite"/>
    </source>
</evidence>
<evidence type="ECO:0000256" key="2">
    <source>
        <dbReference type="ARBA" id="ARBA00022737"/>
    </source>
</evidence>
<evidence type="ECO:0000313" key="8">
    <source>
        <dbReference type="EMBL" id="PBK80492.1"/>
    </source>
</evidence>
<accession>A0A2H3CMQ7</accession>
<feature type="region of interest" description="Disordered" evidence="6">
    <location>
        <begin position="314"/>
        <end position="333"/>
    </location>
</feature>
<protein>
    <recommendedName>
        <fullName evidence="7">C2H2-type domain-containing protein</fullName>
    </recommendedName>
</protein>
<dbReference type="AlphaFoldDB" id="A0A2H3CMQ7"/>
<dbReference type="OrthoDB" id="3437960at2759"/>
<feature type="domain" description="C2H2-type" evidence="7">
    <location>
        <begin position="44"/>
        <end position="72"/>
    </location>
</feature>
<dbReference type="Proteomes" id="UP000217790">
    <property type="component" value="Unassembled WGS sequence"/>
</dbReference>
<dbReference type="InterPro" id="IPR013087">
    <property type="entry name" value="Znf_C2H2_type"/>
</dbReference>
<keyword evidence="2" id="KW-0677">Repeat</keyword>
<dbReference type="GO" id="GO:0000977">
    <property type="term" value="F:RNA polymerase II transcription regulatory region sequence-specific DNA binding"/>
    <property type="evidence" value="ECO:0007669"/>
    <property type="project" value="TreeGrafter"/>
</dbReference>
<dbReference type="Gene3D" id="3.30.160.60">
    <property type="entry name" value="Classic Zinc Finger"/>
    <property type="match status" value="2"/>
</dbReference>
<keyword evidence="4" id="KW-0862">Zinc</keyword>